<dbReference type="Proteomes" id="UP000001108">
    <property type="component" value="Chromosome"/>
</dbReference>
<evidence type="ECO:0000313" key="1">
    <source>
        <dbReference type="EMBL" id="ABR60050.1"/>
    </source>
</evidence>
<dbReference type="STRING" id="366394.Smed_1200"/>
<dbReference type="EMBL" id="CP000738">
    <property type="protein sequence ID" value="ABR60050.1"/>
    <property type="molecule type" value="Genomic_DNA"/>
</dbReference>
<organism evidence="1 2">
    <name type="scientific">Sinorhizobium medicae (strain WSM419)</name>
    <name type="common">Ensifer medicae</name>
    <dbReference type="NCBI Taxonomy" id="366394"/>
    <lineage>
        <taxon>Bacteria</taxon>
        <taxon>Pseudomonadati</taxon>
        <taxon>Pseudomonadota</taxon>
        <taxon>Alphaproteobacteria</taxon>
        <taxon>Hyphomicrobiales</taxon>
        <taxon>Rhizobiaceae</taxon>
        <taxon>Sinorhizobium/Ensifer group</taxon>
        <taxon>Sinorhizobium</taxon>
    </lineage>
</organism>
<name>A6U8S0_SINMW</name>
<dbReference type="HOGENOM" id="CLU_3066246_0_0_5"/>
<dbReference type="AlphaFoldDB" id="A6U8S0"/>
<reference evidence="2" key="1">
    <citation type="submission" date="2007-06" db="EMBL/GenBank/DDBJ databases">
        <title>Complete sequence of Sinorhizobium medicae WSM419 chromosome.</title>
        <authorList>
            <consortium name="US DOE Joint Genome Institute"/>
            <person name="Copeland A."/>
            <person name="Lucas S."/>
            <person name="Lapidus A."/>
            <person name="Barry K."/>
            <person name="Glavina del Rio T."/>
            <person name="Dalin E."/>
            <person name="Tice H."/>
            <person name="Pitluck S."/>
            <person name="Chain P."/>
            <person name="Malfatti S."/>
            <person name="Shin M."/>
            <person name="Vergez L."/>
            <person name="Schmutz J."/>
            <person name="Larimer F."/>
            <person name="Land M."/>
            <person name="Hauser L."/>
            <person name="Kyrpides N."/>
            <person name="Mikhailova N."/>
            <person name="Reeve W.G."/>
            <person name="Richardson P."/>
        </authorList>
    </citation>
    <scope>NUCLEOTIDE SEQUENCE [LARGE SCALE GENOMIC DNA]</scope>
    <source>
        <strain evidence="2">WSM419</strain>
    </source>
</reference>
<evidence type="ECO:0000313" key="2">
    <source>
        <dbReference type="Proteomes" id="UP000001108"/>
    </source>
</evidence>
<proteinExistence type="predicted"/>
<reference evidence="1 2" key="2">
    <citation type="journal article" date="2010" name="Stand. Genomic Sci.">
        <title>Complete genome sequence of the Medicago microsymbiont Ensifer (Sinorhizobium) medicae strain WSM419.</title>
        <authorList>
            <person name="Reeve W."/>
            <person name="Chain P."/>
            <person name="O'Hara G."/>
            <person name="Ardley J."/>
            <person name="Nandesena K."/>
            <person name="Brau L."/>
            <person name="Tiwari R."/>
            <person name="Malfatti S."/>
            <person name="Kiss H."/>
            <person name="Lapidus A."/>
            <person name="Copeland A."/>
            <person name="Nolan M."/>
            <person name="Land M."/>
            <person name="Hauser L."/>
            <person name="Chang Y.J."/>
            <person name="Ivanova N."/>
            <person name="Mavromatis K."/>
            <person name="Markowitz V."/>
            <person name="Kyrpides N."/>
            <person name="Gollagher M."/>
            <person name="Yates R."/>
            <person name="Dilworth M."/>
            <person name="Howieson J."/>
        </authorList>
    </citation>
    <scope>NUCLEOTIDE SEQUENCE [LARGE SCALE GENOMIC DNA]</scope>
    <source>
        <strain evidence="1 2">WSM419</strain>
    </source>
</reference>
<sequence>MEHDYVRWKVIAVPRKEARPDLIEEQEIAVADVGVMITGEVSTCLIEGPHNHI</sequence>
<accession>A6U8S0</accession>
<dbReference type="KEGG" id="smd:Smed_1200"/>
<dbReference type="PATRIC" id="fig|366394.8.peg.4334"/>
<protein>
    <submittedName>
        <fullName evidence="1">Uncharacterized protein</fullName>
    </submittedName>
</protein>
<gene>
    <name evidence="1" type="ordered locus">Smed_1200</name>
</gene>